<keyword evidence="3" id="KW-1185">Reference proteome</keyword>
<organism evidence="2 3">
    <name type="scientific">Paractinoplanes ovalisporus</name>
    <dbReference type="NCBI Taxonomy" id="2810368"/>
    <lineage>
        <taxon>Bacteria</taxon>
        <taxon>Bacillati</taxon>
        <taxon>Actinomycetota</taxon>
        <taxon>Actinomycetes</taxon>
        <taxon>Micromonosporales</taxon>
        <taxon>Micromonosporaceae</taxon>
        <taxon>Paractinoplanes</taxon>
    </lineage>
</organism>
<dbReference type="InterPro" id="IPR010982">
    <property type="entry name" value="Lambda_DNA-bd_dom_sf"/>
</dbReference>
<dbReference type="Proteomes" id="UP000632138">
    <property type="component" value="Unassembled WGS sequence"/>
</dbReference>
<gene>
    <name evidence="2" type="ORF">JIG36_08440</name>
</gene>
<evidence type="ECO:0000313" key="2">
    <source>
        <dbReference type="EMBL" id="MBM2615592.1"/>
    </source>
</evidence>
<comment type="caution">
    <text evidence="2">The sequence shown here is derived from an EMBL/GenBank/DDBJ whole genome shotgun (WGS) entry which is preliminary data.</text>
</comment>
<dbReference type="RefSeq" id="WP_203375466.1">
    <property type="nucleotide sequence ID" value="NZ_JAENHP010000002.1"/>
</dbReference>
<dbReference type="Pfam" id="PF13560">
    <property type="entry name" value="HTH_31"/>
    <property type="match status" value="1"/>
</dbReference>
<dbReference type="Pfam" id="PF17765">
    <property type="entry name" value="MLTR_LBD"/>
    <property type="match status" value="1"/>
</dbReference>
<evidence type="ECO:0000313" key="3">
    <source>
        <dbReference type="Proteomes" id="UP000632138"/>
    </source>
</evidence>
<dbReference type="Gene3D" id="3.30.450.180">
    <property type="match status" value="1"/>
</dbReference>
<evidence type="ECO:0000259" key="1">
    <source>
        <dbReference type="PROSITE" id="PS50943"/>
    </source>
</evidence>
<dbReference type="PROSITE" id="PS50943">
    <property type="entry name" value="HTH_CROC1"/>
    <property type="match status" value="1"/>
</dbReference>
<dbReference type="InterPro" id="IPR001387">
    <property type="entry name" value="Cro/C1-type_HTH"/>
</dbReference>
<proteinExistence type="predicted"/>
<dbReference type="Gene3D" id="1.10.260.40">
    <property type="entry name" value="lambda repressor-like DNA-binding domains"/>
    <property type="match status" value="1"/>
</dbReference>
<dbReference type="CDD" id="cd00093">
    <property type="entry name" value="HTH_XRE"/>
    <property type="match status" value="1"/>
</dbReference>
<feature type="domain" description="HTH cro/C1-type" evidence="1">
    <location>
        <begin position="32"/>
        <end position="80"/>
    </location>
</feature>
<dbReference type="InterPro" id="IPR041413">
    <property type="entry name" value="MLTR_LBD"/>
</dbReference>
<dbReference type="SMART" id="SM00530">
    <property type="entry name" value="HTH_XRE"/>
    <property type="match status" value="1"/>
</dbReference>
<name>A0ABS2A6Y0_9ACTN</name>
<dbReference type="EMBL" id="JAENHP010000002">
    <property type="protein sequence ID" value="MBM2615592.1"/>
    <property type="molecule type" value="Genomic_DNA"/>
</dbReference>
<reference evidence="2 3" key="1">
    <citation type="submission" date="2021-01" db="EMBL/GenBank/DDBJ databases">
        <title>Actinoplanes sp. nov. LDG1-06 isolated from lichen.</title>
        <authorList>
            <person name="Saeng-In P."/>
            <person name="Phongsopitanun W."/>
            <person name="Kanchanasin P."/>
            <person name="Yuki M."/>
            <person name="Kudo T."/>
            <person name="Ohkuma M."/>
            <person name="Tanasupawat S."/>
        </authorList>
    </citation>
    <scope>NUCLEOTIDE SEQUENCE [LARGE SCALE GENOMIC DNA]</scope>
    <source>
        <strain evidence="2 3">LDG1-06</strain>
    </source>
</reference>
<sequence>MAGDLGEFLRARRALIGPAAAGLVAGGRRHVRGLRREELALLAGISVDYYVRLEQGRDRNPSPEVVDALARALQLDDDAATHLRRLAAVTVAAPVNDDEVRPSVARLVDTSPWPVALLDRTLSVLRANELAVLLNPGLAEGRNLVRDAFLDPSVAALHVDAAAVRAECVAALRSAAGIYPDDAELQRLVGELSVHSRDFRSLWARADVNYCRTGKKVLNHPAVGRLCLDYETLDVGDASGQRLLIHSAEPGRPDGDKLALIRPDLP</sequence>
<dbReference type="PANTHER" id="PTHR35010:SF2">
    <property type="entry name" value="BLL4672 PROTEIN"/>
    <property type="match status" value="1"/>
</dbReference>
<dbReference type="PANTHER" id="PTHR35010">
    <property type="entry name" value="BLL4672 PROTEIN-RELATED"/>
    <property type="match status" value="1"/>
</dbReference>
<dbReference type="SUPFAM" id="SSF47413">
    <property type="entry name" value="lambda repressor-like DNA-binding domains"/>
    <property type="match status" value="1"/>
</dbReference>
<accession>A0ABS2A6Y0</accession>
<protein>
    <submittedName>
        <fullName evidence="2">Helix-turn-helix domain-containing protein</fullName>
    </submittedName>
</protein>